<protein>
    <submittedName>
        <fullName evidence="2">Uncharacterized protein</fullName>
    </submittedName>
</protein>
<dbReference type="EMBL" id="NIDF01000016">
    <property type="protein sequence ID" value="TYJ57069.1"/>
    <property type="molecule type" value="Genomic_DNA"/>
</dbReference>
<feature type="compositionally biased region" description="Pro residues" evidence="1">
    <location>
        <begin position="106"/>
        <end position="121"/>
    </location>
</feature>
<dbReference type="Proteomes" id="UP000322245">
    <property type="component" value="Unassembled WGS sequence"/>
</dbReference>
<evidence type="ECO:0000313" key="3">
    <source>
        <dbReference type="Proteomes" id="UP000322245"/>
    </source>
</evidence>
<keyword evidence="3" id="KW-1185">Reference proteome</keyword>
<name>A0A5D3B3B2_9TREE</name>
<evidence type="ECO:0000313" key="2">
    <source>
        <dbReference type="EMBL" id="TYJ57069.1"/>
    </source>
</evidence>
<evidence type="ECO:0000256" key="1">
    <source>
        <dbReference type="SAM" id="MobiDB-lite"/>
    </source>
</evidence>
<dbReference type="PANTHER" id="PTHR33324">
    <property type="entry name" value="EXPRESSED PROTEIN"/>
    <property type="match status" value="1"/>
</dbReference>
<feature type="region of interest" description="Disordered" evidence="1">
    <location>
        <begin position="1"/>
        <end position="34"/>
    </location>
</feature>
<feature type="compositionally biased region" description="Low complexity" evidence="1">
    <location>
        <begin position="8"/>
        <end position="18"/>
    </location>
</feature>
<reference evidence="2 3" key="1">
    <citation type="submission" date="2017-05" db="EMBL/GenBank/DDBJ databases">
        <title>The Genome Sequence of Tsuchiyaea wingfieldii DSM 27421.</title>
        <authorList>
            <person name="Cuomo C."/>
            <person name="Passer A."/>
            <person name="Billmyre B."/>
            <person name="Heitman J."/>
        </authorList>
    </citation>
    <scope>NUCLEOTIDE SEQUENCE [LARGE SCALE GENOMIC DNA]</scope>
    <source>
        <strain evidence="2 3">DSM 27421</strain>
    </source>
</reference>
<comment type="caution">
    <text evidence="2">The sequence shown here is derived from an EMBL/GenBank/DDBJ whole genome shotgun (WGS) entry which is preliminary data.</text>
</comment>
<sequence>MTHYYPGHNPAASHHQQQPPAPPRVEPPLGRSNGLMYIEPRFKEPLIERLQQAKPFQPNTYERLLSKTNISFATLVVIDILEELGCDTIRHVTYGKKLPIGQRAEPPLPAPPRAEPPPPAPAVEIPSYYSGPWDTEKGDEGRSALGYLVDWLTMENNMDQYAKGGMSLDACRQVQQFLLSKGCKSRSDGGVKTKQHRSKASSLVNALADKYINATGQGVKDDDVDFHDLVKGEFEYFWPLYDAMGRKASANPSAYTTPLHPPPPTSVSA</sequence>
<gene>
    <name evidence="2" type="ORF">B9479_002170</name>
</gene>
<dbReference type="PANTHER" id="PTHR33324:SF2">
    <property type="entry name" value="MYB_SANT-LIKE DNA-BINDING DOMAIN-CONTAINING PROTEIN"/>
    <property type="match status" value="1"/>
</dbReference>
<proteinExistence type="predicted"/>
<feature type="region of interest" description="Disordered" evidence="1">
    <location>
        <begin position="100"/>
        <end position="136"/>
    </location>
</feature>
<organism evidence="2 3">
    <name type="scientific">Cryptococcus floricola</name>
    <dbReference type="NCBI Taxonomy" id="2591691"/>
    <lineage>
        <taxon>Eukaryota</taxon>
        <taxon>Fungi</taxon>
        <taxon>Dikarya</taxon>
        <taxon>Basidiomycota</taxon>
        <taxon>Agaricomycotina</taxon>
        <taxon>Tremellomycetes</taxon>
        <taxon>Tremellales</taxon>
        <taxon>Cryptococcaceae</taxon>
        <taxon>Cryptococcus</taxon>
    </lineage>
</organism>
<accession>A0A5D3B3B2</accession>
<dbReference type="AlphaFoldDB" id="A0A5D3B3B2"/>